<dbReference type="Proteomes" id="UP000698222">
    <property type="component" value="Unassembled WGS sequence"/>
</dbReference>
<gene>
    <name evidence="1" type="ORF">JOF44_000989</name>
</gene>
<keyword evidence="2" id="KW-1185">Reference proteome</keyword>
<sequence>MTNEADLGRPVATHAMKKVMMTKAAATPDSKIGYL</sequence>
<evidence type="ECO:0000313" key="1">
    <source>
        <dbReference type="EMBL" id="MBP2408086.1"/>
    </source>
</evidence>
<reference evidence="1 2" key="1">
    <citation type="submission" date="2021-03" db="EMBL/GenBank/DDBJ databases">
        <title>Sequencing the genomes of 1000 actinobacteria strains.</title>
        <authorList>
            <person name="Klenk H.-P."/>
        </authorList>
    </citation>
    <scope>NUCLEOTIDE SEQUENCE [LARGE SCALE GENOMIC DNA]</scope>
    <source>
        <strain evidence="1 2">DSM 14564</strain>
    </source>
</reference>
<accession>A0ABS4YH16</accession>
<comment type="caution">
    <text evidence="1">The sequence shown here is derived from an EMBL/GenBank/DDBJ whole genome shotgun (WGS) entry which is preliminary data.</text>
</comment>
<evidence type="ECO:0000313" key="2">
    <source>
        <dbReference type="Proteomes" id="UP000698222"/>
    </source>
</evidence>
<proteinExistence type="predicted"/>
<name>A0ABS4YH16_9MICO</name>
<organism evidence="1 2">
    <name type="scientific">Brachybacterium fresconis</name>
    <dbReference type="NCBI Taxonomy" id="173363"/>
    <lineage>
        <taxon>Bacteria</taxon>
        <taxon>Bacillati</taxon>
        <taxon>Actinomycetota</taxon>
        <taxon>Actinomycetes</taxon>
        <taxon>Micrococcales</taxon>
        <taxon>Dermabacteraceae</taxon>
        <taxon>Brachybacterium</taxon>
    </lineage>
</organism>
<protein>
    <submittedName>
        <fullName evidence="1">Uncharacterized protein</fullName>
    </submittedName>
</protein>
<dbReference type="EMBL" id="JAGIOC010000001">
    <property type="protein sequence ID" value="MBP2408086.1"/>
    <property type="molecule type" value="Genomic_DNA"/>
</dbReference>